<dbReference type="AlphaFoldDB" id="A0A075H9W6"/>
<proteinExistence type="predicted"/>
<dbReference type="EMBL" id="KF900970">
    <property type="protein sequence ID" value="AIF13346.1"/>
    <property type="molecule type" value="Genomic_DNA"/>
</dbReference>
<sequence length="118" mass="12868">MKGDIELCSVGAATILEQHQQVHHIAFGRIRGCGDDCRTPNELQLCGWFTENMEVEEKVIVLFIGLGDIIIPVDIDREGAVAFSAIKPIELDRDGLATAQHPLGFIVDHVASIVNFTG</sequence>
<protein>
    <submittedName>
        <fullName evidence="1">Uncharacterized protein</fullName>
    </submittedName>
</protein>
<name>A0A075H9W6_9EURY</name>
<accession>A0A075H9W6</accession>
<organism evidence="1">
    <name type="scientific">uncultured marine group II/III euryarchaeote KM3_61_H04</name>
    <dbReference type="NCBI Taxonomy" id="1456471"/>
    <lineage>
        <taxon>Archaea</taxon>
        <taxon>Methanobacteriati</taxon>
        <taxon>Methanobacteriota</taxon>
        <taxon>environmental samples</taxon>
    </lineage>
</organism>
<evidence type="ECO:0000313" key="1">
    <source>
        <dbReference type="EMBL" id="AIF13346.1"/>
    </source>
</evidence>
<reference evidence="1" key="1">
    <citation type="journal article" date="2014" name="Genome Biol. Evol.">
        <title>Pangenome evidence for extensive interdomain horizontal transfer affecting lineage core and shell genes in uncultured planktonic thaumarchaeota and euryarchaeota.</title>
        <authorList>
            <person name="Deschamps P."/>
            <person name="Zivanovic Y."/>
            <person name="Moreira D."/>
            <person name="Rodriguez-Valera F."/>
            <person name="Lopez-Garcia P."/>
        </authorList>
    </citation>
    <scope>NUCLEOTIDE SEQUENCE</scope>
</reference>